<feature type="compositionally biased region" description="Pro residues" evidence="2">
    <location>
        <begin position="562"/>
        <end position="571"/>
    </location>
</feature>
<dbReference type="InterPro" id="IPR051731">
    <property type="entry name" value="DENND11/AVL9_GEFs"/>
</dbReference>
<keyword evidence="5" id="KW-1185">Reference proteome</keyword>
<dbReference type="EMBL" id="KN840653">
    <property type="protein sequence ID" value="KIP02780.1"/>
    <property type="molecule type" value="Genomic_DNA"/>
</dbReference>
<organism evidence="4 5">
    <name type="scientific">Phlebiopsis gigantea (strain 11061_1 CR5-6)</name>
    <name type="common">White-rot fungus</name>
    <name type="synonym">Peniophora gigantea</name>
    <dbReference type="NCBI Taxonomy" id="745531"/>
    <lineage>
        <taxon>Eukaryota</taxon>
        <taxon>Fungi</taxon>
        <taxon>Dikarya</taxon>
        <taxon>Basidiomycota</taxon>
        <taxon>Agaricomycotina</taxon>
        <taxon>Agaricomycetes</taxon>
        <taxon>Polyporales</taxon>
        <taxon>Phanerochaetaceae</taxon>
        <taxon>Phlebiopsis</taxon>
    </lineage>
</organism>
<dbReference type="InterPro" id="IPR018307">
    <property type="entry name" value="ABL9/DENND6_dom"/>
</dbReference>
<dbReference type="GO" id="GO:0005737">
    <property type="term" value="C:cytoplasm"/>
    <property type="evidence" value="ECO:0007669"/>
    <property type="project" value="TreeGrafter"/>
</dbReference>
<protein>
    <recommendedName>
        <fullName evidence="3">UDENN domain-containing protein</fullName>
    </recommendedName>
</protein>
<dbReference type="PANTHER" id="PTHR31017:SF1">
    <property type="entry name" value="LATE SECRETORY PATHWAY PROTEIN AVL9 HOMOLOG"/>
    <property type="match status" value="1"/>
</dbReference>
<evidence type="ECO:0000313" key="4">
    <source>
        <dbReference type="EMBL" id="KIP02780.1"/>
    </source>
</evidence>
<dbReference type="AlphaFoldDB" id="A0A0C3S446"/>
<dbReference type="PANTHER" id="PTHR31017">
    <property type="entry name" value="LATE SECRETORY PATHWAY PROTEIN AVL9-RELATED"/>
    <property type="match status" value="1"/>
</dbReference>
<sequence length="686" mass="74744">MLVKHPGQLILGIALVDFNHLVGPKIQFSRGDIFEDEELSKILPFLALPDGAHLTVEDYSYFHLVPSSPNPTTVFGISCNRQIRSADLLVKDQDVTRSTVQKAIVVLASKPLFGPIRDRLGVVTQALFAQRDFSDLSILDEFYDALESSVRSQLTESGMYMGTSLRELVHTFRQRTLVLLKALLLQKKIMFYGHPVEKLCTYQYSLVTLVPGLLHNLDDCGSPPVANRANTLSRPTELRTSDPKSMMAYIGLPLDLFGKDAFFQPYLPLQQLDMLKDTGSWLCGTTNSIVTQQKEVDLLVNVETGAFEFRNPQLERITGLTPADRKWMDDIVKDVNDNFDEADPAGSPNIQFKGSDDFLRQKFDEYISGALSSVKYSNFINKGQGSGVVITDGAGNPNAIQDFNMAWIAEFKKTNAYEVWERVTDPMLFDIMEPRHPCTDRPSVVADIGLRLTEGIQELKLDQQLAPAREAVSRTINAGSTGFFKAVDSVRERWMQRSSSSSPDVSAPQAGSASSSMVNVSRSDTGSIRSGRDSLSMFSSPESSPQPPPAGIRPLSLIGSKMPPPPPPPADTMPAASTWGAGIGSFFSQRATRFSVARAQTAMTPPRESSPAPSLGSVRSASSILPNAVDLGIDELQPRNLDEGYAGVSGKSQTASARVPVGSRASSDTHTIRSEDDDSAGTGVAL</sequence>
<evidence type="ECO:0000259" key="3">
    <source>
        <dbReference type="PROSITE" id="PS50211"/>
    </source>
</evidence>
<evidence type="ECO:0000313" key="5">
    <source>
        <dbReference type="Proteomes" id="UP000053257"/>
    </source>
</evidence>
<comment type="similarity">
    <text evidence="1">Belongs to the AVL9 family.</text>
</comment>
<reference evidence="4 5" key="1">
    <citation type="journal article" date="2014" name="PLoS Genet.">
        <title>Analysis of the Phlebiopsis gigantea genome, transcriptome and secretome provides insight into its pioneer colonization strategies of wood.</title>
        <authorList>
            <person name="Hori C."/>
            <person name="Ishida T."/>
            <person name="Igarashi K."/>
            <person name="Samejima M."/>
            <person name="Suzuki H."/>
            <person name="Master E."/>
            <person name="Ferreira P."/>
            <person name="Ruiz-Duenas F.J."/>
            <person name="Held B."/>
            <person name="Canessa P."/>
            <person name="Larrondo L.F."/>
            <person name="Schmoll M."/>
            <person name="Druzhinina I.S."/>
            <person name="Kubicek C.P."/>
            <person name="Gaskell J.A."/>
            <person name="Kersten P."/>
            <person name="St John F."/>
            <person name="Glasner J."/>
            <person name="Sabat G."/>
            <person name="Splinter BonDurant S."/>
            <person name="Syed K."/>
            <person name="Yadav J."/>
            <person name="Mgbeahuruike A.C."/>
            <person name="Kovalchuk A."/>
            <person name="Asiegbu F.O."/>
            <person name="Lackner G."/>
            <person name="Hoffmeister D."/>
            <person name="Rencoret J."/>
            <person name="Gutierrez A."/>
            <person name="Sun H."/>
            <person name="Lindquist E."/>
            <person name="Barry K."/>
            <person name="Riley R."/>
            <person name="Grigoriev I.V."/>
            <person name="Henrissat B."/>
            <person name="Kues U."/>
            <person name="Berka R.M."/>
            <person name="Martinez A.T."/>
            <person name="Covert S.F."/>
            <person name="Blanchette R.A."/>
            <person name="Cullen D."/>
        </authorList>
    </citation>
    <scope>NUCLEOTIDE SEQUENCE [LARGE SCALE GENOMIC DNA]</scope>
    <source>
        <strain evidence="4 5">11061_1 CR5-6</strain>
    </source>
</reference>
<feature type="compositionally biased region" description="Low complexity" evidence="2">
    <location>
        <begin position="534"/>
        <end position="543"/>
    </location>
</feature>
<accession>A0A0C3S446</accession>
<dbReference type="HOGENOM" id="CLU_009066_1_2_1"/>
<dbReference type="OrthoDB" id="26278at2759"/>
<dbReference type="PROSITE" id="PS50211">
    <property type="entry name" value="DENN"/>
    <property type="match status" value="1"/>
</dbReference>
<dbReference type="Proteomes" id="UP000053257">
    <property type="component" value="Unassembled WGS sequence"/>
</dbReference>
<evidence type="ECO:0000256" key="2">
    <source>
        <dbReference type="SAM" id="MobiDB-lite"/>
    </source>
</evidence>
<proteinExistence type="inferred from homology"/>
<dbReference type="InterPro" id="IPR037516">
    <property type="entry name" value="Tripartite_DENN"/>
</dbReference>
<feature type="compositionally biased region" description="Low complexity" evidence="2">
    <location>
        <begin position="512"/>
        <end position="523"/>
    </location>
</feature>
<feature type="domain" description="UDENN" evidence="3">
    <location>
        <begin position="11"/>
        <end position="444"/>
    </location>
</feature>
<dbReference type="Pfam" id="PF09794">
    <property type="entry name" value="Avl9"/>
    <property type="match status" value="1"/>
</dbReference>
<feature type="region of interest" description="Disordered" evidence="2">
    <location>
        <begin position="641"/>
        <end position="686"/>
    </location>
</feature>
<feature type="region of interest" description="Disordered" evidence="2">
    <location>
        <begin position="495"/>
        <end position="571"/>
    </location>
</feature>
<name>A0A0C3S446_PHLG1</name>
<evidence type="ECO:0000256" key="1">
    <source>
        <dbReference type="ARBA" id="ARBA00038178"/>
    </source>
</evidence>
<gene>
    <name evidence="4" type="ORF">PHLGIDRAFT_111646</name>
</gene>